<gene>
    <name evidence="1" type="ORF">PXEA_LOCUS30408</name>
</gene>
<protein>
    <submittedName>
        <fullName evidence="1">Uncharacterized protein</fullName>
    </submittedName>
</protein>
<reference evidence="1" key="1">
    <citation type="submission" date="2018-11" db="EMBL/GenBank/DDBJ databases">
        <authorList>
            <consortium name="Pathogen Informatics"/>
        </authorList>
    </citation>
    <scope>NUCLEOTIDE SEQUENCE</scope>
</reference>
<dbReference type="Proteomes" id="UP000784294">
    <property type="component" value="Unassembled WGS sequence"/>
</dbReference>
<comment type="caution">
    <text evidence="1">The sequence shown here is derived from an EMBL/GenBank/DDBJ whole genome shotgun (WGS) entry which is preliminary data.</text>
</comment>
<keyword evidence="2" id="KW-1185">Reference proteome</keyword>
<accession>A0A448XHX0</accession>
<proteinExistence type="predicted"/>
<organism evidence="1 2">
    <name type="scientific">Protopolystoma xenopodis</name>
    <dbReference type="NCBI Taxonomy" id="117903"/>
    <lineage>
        <taxon>Eukaryota</taxon>
        <taxon>Metazoa</taxon>
        <taxon>Spiralia</taxon>
        <taxon>Lophotrochozoa</taxon>
        <taxon>Platyhelminthes</taxon>
        <taxon>Monogenea</taxon>
        <taxon>Polyopisthocotylea</taxon>
        <taxon>Polystomatidea</taxon>
        <taxon>Polystomatidae</taxon>
        <taxon>Protopolystoma</taxon>
    </lineage>
</organism>
<evidence type="ECO:0000313" key="1">
    <source>
        <dbReference type="EMBL" id="VEL36968.1"/>
    </source>
</evidence>
<sequence length="132" mass="14978">MDCANLKVVSKSNGCQTEGISRRSPDRCDRTTILRLRYMRVDLLSVPPCHASFQAGRHSLRKLHYALNKELSKESLRIPSKWAIQAAYTNTVRLRQGGGFGRRRSSLMDRRAEKYLSSNVGLFSNFLEACPC</sequence>
<name>A0A448XHX0_9PLAT</name>
<dbReference type="EMBL" id="CAAALY010253646">
    <property type="protein sequence ID" value="VEL36968.1"/>
    <property type="molecule type" value="Genomic_DNA"/>
</dbReference>
<dbReference type="AlphaFoldDB" id="A0A448XHX0"/>
<evidence type="ECO:0000313" key="2">
    <source>
        <dbReference type="Proteomes" id="UP000784294"/>
    </source>
</evidence>